<protein>
    <submittedName>
        <fullName evidence="5">Translation initiation factor</fullName>
    </submittedName>
</protein>
<reference evidence="6" key="1">
    <citation type="journal article" date="2019" name="Int. J. Syst. Evol. Microbiol.">
        <title>The Global Catalogue of Microorganisms (GCM) 10K type strain sequencing project: providing services to taxonomists for standard genome sequencing and annotation.</title>
        <authorList>
            <consortium name="The Broad Institute Genomics Platform"/>
            <consortium name="The Broad Institute Genome Sequencing Center for Infectious Disease"/>
            <person name="Wu L."/>
            <person name="Ma J."/>
        </authorList>
    </citation>
    <scope>NUCLEOTIDE SEQUENCE [LARGE SCALE GENOMIC DNA]</scope>
    <source>
        <strain evidence="6">JCM 17110</strain>
    </source>
</reference>
<evidence type="ECO:0000259" key="4">
    <source>
        <dbReference type="PROSITE" id="PS50296"/>
    </source>
</evidence>
<comment type="caution">
    <text evidence="5">The sequence shown here is derived from an EMBL/GenBank/DDBJ whole genome shotgun (WGS) entry which is preliminary data.</text>
</comment>
<dbReference type="SUPFAM" id="SSF55159">
    <property type="entry name" value="eIF1-like"/>
    <property type="match status" value="1"/>
</dbReference>
<dbReference type="Gene3D" id="3.30.780.10">
    <property type="entry name" value="SUI1-like domain"/>
    <property type="match status" value="1"/>
</dbReference>
<evidence type="ECO:0000313" key="5">
    <source>
        <dbReference type="EMBL" id="GAA3531861.1"/>
    </source>
</evidence>
<evidence type="ECO:0000256" key="1">
    <source>
        <dbReference type="ARBA" id="ARBA00022845"/>
    </source>
</evidence>
<name>A0ABP6VA84_9GAMM</name>
<dbReference type="PIRSF" id="PIRSF037511">
    <property type="entry name" value="Transl_init_SUI1_pro"/>
    <property type="match status" value="1"/>
</dbReference>
<proteinExistence type="predicted"/>
<dbReference type="RefSeq" id="WP_344955166.1">
    <property type="nucleotide sequence ID" value="NZ_BAABCX010000001.1"/>
</dbReference>
<evidence type="ECO:0000313" key="6">
    <source>
        <dbReference type="Proteomes" id="UP001500795"/>
    </source>
</evidence>
<keyword evidence="5" id="KW-0396">Initiation factor</keyword>
<dbReference type="InterPro" id="IPR036877">
    <property type="entry name" value="SUI1_dom_sf"/>
</dbReference>
<dbReference type="InterPro" id="IPR001950">
    <property type="entry name" value="SUI1"/>
</dbReference>
<feature type="domain" description="SUI1" evidence="4">
    <location>
        <begin position="32"/>
        <end position="99"/>
    </location>
</feature>
<dbReference type="EMBL" id="BAABCX010000001">
    <property type="protein sequence ID" value="GAA3531861.1"/>
    <property type="molecule type" value="Genomic_DNA"/>
</dbReference>
<sequence>MTKLVYSTDPDWQSKQGASSQTAHSGPYPDDGLVRIRRETKGRKGTGVVCVYGLPADRLKDTASLLKKQLGTGGAVKQAVLEIQGDRLEQVKDLLEKAGFKVKKVGG</sequence>
<keyword evidence="2" id="KW-0648">Protein biosynthesis</keyword>
<keyword evidence="6" id="KW-1185">Reference proteome</keyword>
<evidence type="ECO:0000256" key="3">
    <source>
        <dbReference type="SAM" id="MobiDB-lite"/>
    </source>
</evidence>
<evidence type="ECO:0000256" key="2">
    <source>
        <dbReference type="ARBA" id="ARBA00022917"/>
    </source>
</evidence>
<organism evidence="5 6">
    <name type="scientific">Zobellella aerophila</name>
    <dbReference type="NCBI Taxonomy" id="870480"/>
    <lineage>
        <taxon>Bacteria</taxon>
        <taxon>Pseudomonadati</taxon>
        <taxon>Pseudomonadota</taxon>
        <taxon>Gammaproteobacteria</taxon>
        <taxon>Aeromonadales</taxon>
        <taxon>Aeromonadaceae</taxon>
        <taxon>Zobellella</taxon>
    </lineage>
</organism>
<feature type="region of interest" description="Disordered" evidence="3">
    <location>
        <begin position="1"/>
        <end position="33"/>
    </location>
</feature>
<keyword evidence="1" id="KW-0810">Translation regulation</keyword>
<gene>
    <name evidence="5" type="ORF">GCM10022394_08970</name>
</gene>
<dbReference type="Proteomes" id="UP001500795">
    <property type="component" value="Unassembled WGS sequence"/>
</dbReference>
<feature type="compositionally biased region" description="Polar residues" evidence="3">
    <location>
        <begin position="10"/>
        <end position="24"/>
    </location>
</feature>
<dbReference type="Pfam" id="PF01253">
    <property type="entry name" value="SUI1"/>
    <property type="match status" value="1"/>
</dbReference>
<dbReference type="PROSITE" id="PS50296">
    <property type="entry name" value="SUI1"/>
    <property type="match status" value="1"/>
</dbReference>
<dbReference type="InterPro" id="IPR005872">
    <property type="entry name" value="SUI1_arc_bac"/>
</dbReference>
<dbReference type="CDD" id="cd11567">
    <property type="entry name" value="YciH_like"/>
    <property type="match status" value="1"/>
</dbReference>
<dbReference type="GO" id="GO:0003743">
    <property type="term" value="F:translation initiation factor activity"/>
    <property type="evidence" value="ECO:0007669"/>
    <property type="project" value="UniProtKB-KW"/>
</dbReference>
<accession>A0ABP6VA84</accession>